<keyword evidence="3 7" id="KW-0479">Metal-binding</keyword>
<comment type="function">
    <text evidence="7">Required for the synthesis of 40S ribosome subunits. Has a role in processing 20S pre-rRNA into the mature 18S rRNA, where it is required for cleavage at the 3' end of the mature 18S rRNA (D-site). Accompanies the 20S pre-rRNA from the nucleus to the cytoplasm.</text>
</comment>
<feature type="domain" description="Ribonuclease PIN" evidence="11">
    <location>
        <begin position="68"/>
        <end position="156"/>
    </location>
</feature>
<dbReference type="PANTHER" id="PTHR12814">
    <property type="entry name" value="RNA-BINDING PROTEIN NOB1"/>
    <property type="match status" value="1"/>
</dbReference>
<dbReference type="GO" id="GO:0005730">
    <property type="term" value="C:nucleolus"/>
    <property type="evidence" value="ECO:0007669"/>
    <property type="project" value="UniProtKB-SubCell"/>
</dbReference>
<evidence type="ECO:0000256" key="1">
    <source>
        <dbReference type="ARBA" id="ARBA00005858"/>
    </source>
</evidence>
<dbReference type="GO" id="GO:0005737">
    <property type="term" value="C:cytoplasm"/>
    <property type="evidence" value="ECO:0007669"/>
    <property type="project" value="UniProtKB-ARBA"/>
</dbReference>
<gene>
    <name evidence="12" type="ORF">DB88DRAFT_102170</name>
</gene>
<feature type="binding site" evidence="8">
    <location>
        <position position="373"/>
    </location>
    <ligand>
        <name>Zn(2+)</name>
        <dbReference type="ChEBI" id="CHEBI:29105"/>
    </ligand>
</feature>
<dbReference type="AlphaFoldDB" id="A0AAD9CT24"/>
<sequence>MVMSYSAIAQPTSSTPQVISIASPASSSQAGPSTSAPQSQPESHTSTSNDVPTPGPSSQPAQVGITHLILDAGPLLSLAPLRHLAQTFHTTPMVLAELRDPKAREHWERLKLSGVDVRVEKPTAEAMSKVTAFARKTGDIAVLSATDLSVIALTYQHEVAENGEKNIRSEPGQRTASAGAVSGSTPSTQPATSIQAGEVDEAEEEEEEEEEEEVAEDDSEEEEPEAAQGDSEDVVVEVDEITRSIDQVLLDGPAKSPDAVTEATSPSSSSVLPAQVPTEAAGRAAAEAAAAFPDEDDESDGGEWITPTNVNKHRSHDLGLLPTENANAEAGPIAAACMTGDFAVQNVLLGMGLGLVGEGGKRISKVKSFVLRCHACFKICKDNSKRFCPSCGNPSLLRTTVTVNSKTGQQKIHLKKNFQYHLRGSKFSIPDAKPGRAKGQLKGGSGLILREDQAEWQEAVKSQQRKREKEEKRAAKGALDGWNDPDVSLPICSAPTLLLRPPLCSTLA</sequence>
<protein>
    <recommendedName>
        <fullName evidence="7">20S-pre-rRNA D-site endonuclease NOB1</fullName>
    </recommendedName>
</protein>
<evidence type="ECO:0000259" key="11">
    <source>
        <dbReference type="Pfam" id="PF17146"/>
    </source>
</evidence>
<evidence type="ECO:0000313" key="13">
    <source>
        <dbReference type="Proteomes" id="UP001182556"/>
    </source>
</evidence>
<dbReference type="GO" id="GO:0016787">
    <property type="term" value="F:hydrolase activity"/>
    <property type="evidence" value="ECO:0007669"/>
    <property type="project" value="UniProtKB-KW"/>
</dbReference>
<keyword evidence="6 7" id="KW-0539">Nucleus</keyword>
<feature type="binding site" evidence="8">
    <location>
        <position position="391"/>
    </location>
    <ligand>
        <name>Zn(2+)</name>
        <dbReference type="ChEBI" id="CHEBI:29105"/>
    </ligand>
</feature>
<dbReference type="Gene3D" id="6.20.210.10">
    <property type="entry name" value="Nin one binding (NOB1), Zn-ribbon-like"/>
    <property type="match status" value="1"/>
</dbReference>
<keyword evidence="13" id="KW-1185">Reference proteome</keyword>
<evidence type="ECO:0000313" key="12">
    <source>
        <dbReference type="EMBL" id="KAK1921406.1"/>
    </source>
</evidence>
<dbReference type="InterPro" id="IPR036283">
    <property type="entry name" value="NOB1_Zf-like_sf"/>
</dbReference>
<dbReference type="FunFam" id="3.40.50.1010:FF:000020">
    <property type="entry name" value="20S-pre-rRNA D-site endonuclease NOB1"/>
    <property type="match status" value="1"/>
</dbReference>
<evidence type="ECO:0000256" key="6">
    <source>
        <dbReference type="ARBA" id="ARBA00023242"/>
    </source>
</evidence>
<evidence type="ECO:0000256" key="8">
    <source>
        <dbReference type="PIRSR" id="PIRSR037125-1"/>
    </source>
</evidence>
<feature type="compositionally biased region" description="Polar residues" evidence="9">
    <location>
        <begin position="172"/>
        <end position="194"/>
    </location>
</feature>
<feature type="compositionally biased region" description="Acidic residues" evidence="9">
    <location>
        <begin position="198"/>
        <end position="235"/>
    </location>
</feature>
<dbReference type="Pfam" id="PF08772">
    <property type="entry name" value="Zn_ribbon_NOB1"/>
    <property type="match status" value="1"/>
</dbReference>
<dbReference type="GO" id="GO:0004521">
    <property type="term" value="F:RNA endonuclease activity"/>
    <property type="evidence" value="ECO:0007669"/>
    <property type="project" value="UniProtKB-UniRule"/>
</dbReference>
<accession>A0AAD9CT24</accession>
<keyword evidence="2" id="KW-0540">Nuclease</keyword>
<keyword evidence="4" id="KW-0378">Hydrolase</keyword>
<dbReference type="Proteomes" id="UP001182556">
    <property type="component" value="Unassembled WGS sequence"/>
</dbReference>
<dbReference type="GO" id="GO:0030688">
    <property type="term" value="C:preribosome, small subunit precursor"/>
    <property type="evidence" value="ECO:0007669"/>
    <property type="project" value="TreeGrafter"/>
</dbReference>
<evidence type="ECO:0000256" key="2">
    <source>
        <dbReference type="ARBA" id="ARBA00022722"/>
    </source>
</evidence>
<dbReference type="EMBL" id="JAODAN010000011">
    <property type="protein sequence ID" value="KAK1921406.1"/>
    <property type="molecule type" value="Genomic_DNA"/>
</dbReference>
<dbReference type="PANTHER" id="PTHR12814:SF2">
    <property type="entry name" value="RNA-BINDING PROTEIN NOB1"/>
    <property type="match status" value="1"/>
</dbReference>
<evidence type="ECO:0000259" key="10">
    <source>
        <dbReference type="Pfam" id="PF08772"/>
    </source>
</evidence>
<reference evidence="12" key="1">
    <citation type="submission" date="2023-02" db="EMBL/GenBank/DDBJ databases">
        <title>Identification and recombinant expression of a fungal hydrolase from Papiliotrema laurentii that hydrolyzes apple cutin and clears colloidal polyester polyurethane.</title>
        <authorList>
            <consortium name="DOE Joint Genome Institute"/>
            <person name="Roman V.A."/>
            <person name="Bojanowski C."/>
            <person name="Crable B.R."/>
            <person name="Wagner D.N."/>
            <person name="Hung C.S."/>
            <person name="Nadeau L.J."/>
            <person name="Schratz L."/>
            <person name="Haridas S."/>
            <person name="Pangilinan J."/>
            <person name="Lipzen A."/>
            <person name="Na H."/>
            <person name="Yan M."/>
            <person name="Ng V."/>
            <person name="Grigoriev I.V."/>
            <person name="Spatafora J.W."/>
            <person name="Barlow D."/>
            <person name="Biffinger J."/>
            <person name="Kelley-Loughnane N."/>
            <person name="Varaljay V.A."/>
            <person name="Crookes-Goodson W.J."/>
        </authorList>
    </citation>
    <scope>NUCLEOTIDE SEQUENCE</scope>
    <source>
        <strain evidence="12">5307AH</strain>
    </source>
</reference>
<dbReference type="CDD" id="cd09876">
    <property type="entry name" value="PIN_Nob1-like"/>
    <property type="match status" value="1"/>
</dbReference>
<dbReference type="InterPro" id="IPR039907">
    <property type="entry name" value="NOB1"/>
</dbReference>
<feature type="region of interest" description="Disordered" evidence="9">
    <location>
        <begin position="162"/>
        <end position="235"/>
    </location>
</feature>
<comment type="caution">
    <text evidence="12">The sequence shown here is derived from an EMBL/GenBank/DDBJ whole genome shotgun (WGS) entry which is preliminary data.</text>
</comment>
<evidence type="ECO:0000256" key="5">
    <source>
        <dbReference type="ARBA" id="ARBA00022833"/>
    </source>
</evidence>
<organism evidence="12 13">
    <name type="scientific">Papiliotrema laurentii</name>
    <name type="common">Cryptococcus laurentii</name>
    <dbReference type="NCBI Taxonomy" id="5418"/>
    <lineage>
        <taxon>Eukaryota</taxon>
        <taxon>Fungi</taxon>
        <taxon>Dikarya</taxon>
        <taxon>Basidiomycota</taxon>
        <taxon>Agaricomycotina</taxon>
        <taxon>Tremellomycetes</taxon>
        <taxon>Tremellales</taxon>
        <taxon>Rhynchogastremaceae</taxon>
        <taxon>Papiliotrema</taxon>
    </lineage>
</organism>
<feature type="domain" description="Nin one binding (NOB1) Zn-ribbon-like" evidence="10">
    <location>
        <begin position="363"/>
        <end position="435"/>
    </location>
</feature>
<comment type="subcellular location">
    <subcellularLocation>
        <location evidence="7">Nucleus</location>
        <location evidence="7">Nucleolus</location>
    </subcellularLocation>
</comment>
<dbReference type="InterPro" id="IPR014881">
    <property type="entry name" value="NOB1_Zn-bd"/>
</dbReference>
<evidence type="ECO:0000256" key="4">
    <source>
        <dbReference type="ARBA" id="ARBA00022801"/>
    </source>
</evidence>
<feature type="compositionally biased region" description="Low complexity" evidence="9">
    <location>
        <begin position="279"/>
        <end position="292"/>
    </location>
</feature>
<dbReference type="GO" id="GO:0030490">
    <property type="term" value="P:maturation of SSU-rRNA"/>
    <property type="evidence" value="ECO:0007669"/>
    <property type="project" value="TreeGrafter"/>
</dbReference>
<feature type="binding site" evidence="8">
    <location>
        <position position="376"/>
    </location>
    <ligand>
        <name>Zn(2+)</name>
        <dbReference type="ChEBI" id="CHEBI:29105"/>
    </ligand>
</feature>
<evidence type="ECO:0000256" key="9">
    <source>
        <dbReference type="SAM" id="MobiDB-lite"/>
    </source>
</evidence>
<feature type="compositionally biased region" description="Low complexity" evidence="9">
    <location>
        <begin position="16"/>
        <end position="41"/>
    </location>
</feature>
<feature type="compositionally biased region" description="Polar residues" evidence="9">
    <location>
        <begin position="262"/>
        <end position="272"/>
    </location>
</feature>
<dbReference type="InterPro" id="IPR033411">
    <property type="entry name" value="Ribonuclease_PIN"/>
</dbReference>
<keyword evidence="5 7" id="KW-0862">Zinc</keyword>
<feature type="compositionally biased region" description="Polar residues" evidence="9">
    <location>
        <begin position="42"/>
        <end position="61"/>
    </location>
</feature>
<dbReference type="GO" id="GO:0046872">
    <property type="term" value="F:metal ion binding"/>
    <property type="evidence" value="ECO:0007669"/>
    <property type="project" value="UniProtKB-UniRule"/>
</dbReference>
<feature type="binding site" evidence="8">
    <location>
        <position position="388"/>
    </location>
    <ligand>
        <name>Zn(2+)</name>
        <dbReference type="ChEBI" id="CHEBI:29105"/>
    </ligand>
</feature>
<dbReference type="SUPFAM" id="SSF144206">
    <property type="entry name" value="NOB1 zinc finger-like"/>
    <property type="match status" value="1"/>
</dbReference>
<feature type="region of interest" description="Disordered" evidence="9">
    <location>
        <begin position="1"/>
        <end position="61"/>
    </location>
</feature>
<name>A0AAD9CT24_PAPLA</name>
<dbReference type="Gene3D" id="3.40.50.1010">
    <property type="entry name" value="5'-nuclease"/>
    <property type="match status" value="1"/>
</dbReference>
<dbReference type="Pfam" id="PF17146">
    <property type="entry name" value="PIN_6"/>
    <property type="match status" value="1"/>
</dbReference>
<proteinExistence type="inferred from homology"/>
<feature type="region of interest" description="Disordered" evidence="9">
    <location>
        <begin position="247"/>
        <end position="302"/>
    </location>
</feature>
<evidence type="ECO:0000256" key="7">
    <source>
        <dbReference type="PIRNR" id="PIRNR037125"/>
    </source>
</evidence>
<dbReference type="PIRSF" id="PIRSF037125">
    <property type="entry name" value="D-site_20S_pre-rRNA_nuclease"/>
    <property type="match status" value="1"/>
</dbReference>
<evidence type="ECO:0000256" key="3">
    <source>
        <dbReference type="ARBA" id="ARBA00022723"/>
    </source>
</evidence>
<comment type="similarity">
    <text evidence="1 7">Belongs to the NOB1 family.</text>
</comment>
<dbReference type="InterPro" id="IPR017117">
    <property type="entry name" value="Nob1_euk"/>
</dbReference>